<dbReference type="InterPro" id="IPR002842">
    <property type="entry name" value="ATPase_V1_Esu"/>
</dbReference>
<dbReference type="Gene3D" id="3.30.2320.30">
    <property type="entry name" value="ATP synthase, E subunit, C-terminal"/>
    <property type="match status" value="1"/>
</dbReference>
<dbReference type="AlphaFoldDB" id="A0A4S9LYU3"/>
<protein>
    <submittedName>
        <fullName evidence="4">Vacuolar ATP synthase subunit E</fullName>
    </submittedName>
</protein>
<evidence type="ECO:0000256" key="2">
    <source>
        <dbReference type="ARBA" id="ARBA00022448"/>
    </source>
</evidence>
<dbReference type="Proteomes" id="UP000306584">
    <property type="component" value="Unassembled WGS sequence"/>
</dbReference>
<organism evidence="4 5">
    <name type="scientific">Aureobasidium pullulans</name>
    <name type="common">Black yeast</name>
    <name type="synonym">Pullularia pullulans</name>
    <dbReference type="NCBI Taxonomy" id="5580"/>
    <lineage>
        <taxon>Eukaryota</taxon>
        <taxon>Fungi</taxon>
        <taxon>Dikarya</taxon>
        <taxon>Ascomycota</taxon>
        <taxon>Pezizomycotina</taxon>
        <taxon>Dothideomycetes</taxon>
        <taxon>Dothideomycetidae</taxon>
        <taxon>Dothideales</taxon>
        <taxon>Saccotheciaceae</taxon>
        <taxon>Aureobasidium</taxon>
    </lineage>
</organism>
<dbReference type="GO" id="GO:0046961">
    <property type="term" value="F:proton-transporting ATPase activity, rotational mechanism"/>
    <property type="evidence" value="ECO:0007669"/>
    <property type="project" value="InterPro"/>
</dbReference>
<comment type="similarity">
    <text evidence="1">Belongs to the V-ATPase E subunit family.</text>
</comment>
<dbReference type="GO" id="GO:0033178">
    <property type="term" value="C:proton-transporting two-sector ATPase complex, catalytic domain"/>
    <property type="evidence" value="ECO:0007669"/>
    <property type="project" value="InterPro"/>
</dbReference>
<dbReference type="PANTHER" id="PTHR45715">
    <property type="entry name" value="ATPASE H+-TRANSPORTING V1 SUBUNIT E1A-RELATED"/>
    <property type="match status" value="1"/>
</dbReference>
<dbReference type="Pfam" id="PF01991">
    <property type="entry name" value="vATP-synt_E"/>
    <property type="match status" value="1"/>
</dbReference>
<name>A0A4S9LYU3_AURPU</name>
<evidence type="ECO:0000313" key="5">
    <source>
        <dbReference type="Proteomes" id="UP000306584"/>
    </source>
</evidence>
<evidence type="ECO:0000256" key="3">
    <source>
        <dbReference type="ARBA" id="ARBA00023065"/>
    </source>
</evidence>
<dbReference type="SUPFAM" id="SSF160527">
    <property type="entry name" value="V-type ATPase subunit E-like"/>
    <property type="match status" value="1"/>
</dbReference>
<comment type="caution">
    <text evidence="4">The sequence shown here is derived from an EMBL/GenBank/DDBJ whole genome shotgun (WGS) entry which is preliminary data.</text>
</comment>
<evidence type="ECO:0000313" key="4">
    <source>
        <dbReference type="EMBL" id="THY35227.1"/>
    </source>
</evidence>
<dbReference type="HAMAP" id="MF_00311">
    <property type="entry name" value="ATP_synth_E_arch"/>
    <property type="match status" value="1"/>
</dbReference>
<keyword evidence="3" id="KW-0406">Ion transport</keyword>
<proteinExistence type="inferred from homology"/>
<keyword evidence="2" id="KW-0813">Transport</keyword>
<dbReference type="Gene3D" id="6.10.250.1620">
    <property type="match status" value="1"/>
</dbReference>
<sequence length="323" mass="36158">MMAPGDNEAMLLEQGGLRRRLQVVTIAAACWTELGISVAGTESASRTVCCDMGVSWVSWLETLMVAEKAQASSTAAIEALNQQARPWTNVTQQPIHAHTATAVVASELRKMTAFIRQEALEKAREIHLKADEEFAIEKSQLVRQETQSIDAQYEKKFKQASMSQQITKSTLSNKTRLRLLSARQELLDDLFEQANNKLADSAKDQAKYQDILKNLILEGLYALNESKISVRCRSKDDHVVRKAADAAQAEYKEKMNGRETDIKIDDKNKLPEETSGGVTIVNSTGRIDINNTFEERLRLLQSEALPSVRATLFGENKNRKFKD</sequence>
<reference evidence="4 5" key="1">
    <citation type="submission" date="2018-10" db="EMBL/GenBank/DDBJ databases">
        <title>Fifty Aureobasidium pullulans genomes reveal a recombining polyextremotolerant generalist.</title>
        <authorList>
            <person name="Gostincar C."/>
            <person name="Turk M."/>
            <person name="Zajc J."/>
            <person name="Gunde-Cimerman N."/>
        </authorList>
    </citation>
    <scope>NUCLEOTIDE SEQUENCE [LARGE SCALE GENOMIC DNA]</scope>
    <source>
        <strain evidence="4 5">EXF-6604</strain>
    </source>
</reference>
<gene>
    <name evidence="4" type="ORF">D6D01_01482</name>
</gene>
<evidence type="ECO:0000256" key="1">
    <source>
        <dbReference type="ARBA" id="ARBA00005901"/>
    </source>
</evidence>
<accession>A0A4S9LYU3</accession>
<dbReference type="InterPro" id="IPR038495">
    <property type="entry name" value="ATPase_E_C"/>
</dbReference>
<dbReference type="EMBL" id="QZBD01000026">
    <property type="protein sequence ID" value="THY35227.1"/>
    <property type="molecule type" value="Genomic_DNA"/>
</dbReference>